<dbReference type="Proteomes" id="UP000036700">
    <property type="component" value="Chromosome"/>
</dbReference>
<protein>
    <submittedName>
        <fullName evidence="1">Uncharacterized protein</fullName>
    </submittedName>
</protein>
<evidence type="ECO:0000313" key="2">
    <source>
        <dbReference type="Proteomes" id="UP000036700"/>
    </source>
</evidence>
<dbReference type="OrthoDB" id="8780839at2"/>
<reference evidence="2" key="1">
    <citation type="submission" date="2015-06" db="EMBL/GenBank/DDBJ databases">
        <authorList>
            <person name="Lim Y.L."/>
            <person name="Ee R."/>
            <person name="Yong D."/>
            <person name="How K.Y."/>
            <person name="Yin W.F."/>
            <person name="Chan K.G."/>
        </authorList>
    </citation>
    <scope>NUCLEOTIDE SEQUENCE [LARGE SCALE GENOMIC DNA]</scope>
    <source>
        <strain evidence="2">DSM 25325</strain>
    </source>
</reference>
<dbReference type="RefSeq" id="WP_047212381.1">
    <property type="nucleotide sequence ID" value="NZ_CP011568.3"/>
</dbReference>
<accession>A0A0G3EXX5</accession>
<name>A0A0G3EXX5_9BURK</name>
<dbReference type="AlphaFoldDB" id="A0A0G3EXX5"/>
<dbReference type="EMBL" id="CP011568">
    <property type="protein sequence ID" value="AKJ70262.1"/>
    <property type="molecule type" value="Genomic_DNA"/>
</dbReference>
<gene>
    <name evidence="1" type="ORF">ABW99_20675</name>
</gene>
<dbReference type="PATRIC" id="fig|445709.3.peg.4335"/>
<evidence type="ECO:0000313" key="1">
    <source>
        <dbReference type="EMBL" id="AKJ70262.1"/>
    </source>
</evidence>
<proteinExistence type="predicted"/>
<dbReference type="InterPro" id="IPR032710">
    <property type="entry name" value="NTF2-like_dom_sf"/>
</dbReference>
<dbReference type="STRING" id="445709.ABW99_20675"/>
<dbReference type="SUPFAM" id="SSF54427">
    <property type="entry name" value="NTF2-like"/>
    <property type="match status" value="1"/>
</dbReference>
<organism evidence="1 2">
    <name type="scientific">Pandoraea thiooxydans</name>
    <dbReference type="NCBI Taxonomy" id="445709"/>
    <lineage>
        <taxon>Bacteria</taxon>
        <taxon>Pseudomonadati</taxon>
        <taxon>Pseudomonadota</taxon>
        <taxon>Betaproteobacteria</taxon>
        <taxon>Burkholderiales</taxon>
        <taxon>Burkholderiaceae</taxon>
        <taxon>Pandoraea</taxon>
    </lineage>
</organism>
<keyword evidence="2" id="KW-1185">Reference proteome</keyword>
<dbReference type="KEGG" id="ptx:ABW99_20675"/>
<sequence length="124" mass="13264">MNLNEAIEKLQTLCRAGDARVVFQEMFAEDAAVSGEGAPGITSGSALLPILTEMLKTTPMLSIRAVSTTELGDGAAATWLEWTSPRADQPEETIAFRSLTAWRKRGAAWVIAADMYGLGTFEAA</sequence>
<dbReference type="Gene3D" id="3.10.450.50">
    <property type="match status" value="1"/>
</dbReference>